<feature type="domain" description="Protein kinase" evidence="3">
    <location>
        <begin position="151"/>
        <end position="438"/>
    </location>
</feature>
<dbReference type="InterPro" id="IPR011009">
    <property type="entry name" value="Kinase-like_dom_sf"/>
</dbReference>
<evidence type="ECO:0000256" key="2">
    <source>
        <dbReference type="ARBA" id="ARBA00022840"/>
    </source>
</evidence>
<dbReference type="Proteomes" id="UP000783686">
    <property type="component" value="Unassembled WGS sequence"/>
</dbReference>
<keyword evidence="1" id="KW-0547">Nucleotide-binding</keyword>
<reference evidence="4" key="1">
    <citation type="submission" date="2020-09" db="EMBL/GenBank/DDBJ databases">
        <authorList>
            <person name="Kikuchi T."/>
        </authorList>
    </citation>
    <scope>NUCLEOTIDE SEQUENCE</scope>
    <source>
        <strain evidence="4">SH1</strain>
    </source>
</reference>
<name>A0A811LDG3_9BILA</name>
<dbReference type="EMBL" id="CAJFDH010000005">
    <property type="protein sequence ID" value="CAD5226199.1"/>
    <property type="molecule type" value="Genomic_DNA"/>
</dbReference>
<dbReference type="Gene3D" id="1.10.510.10">
    <property type="entry name" value="Transferase(Phosphotransferase) domain 1"/>
    <property type="match status" value="1"/>
</dbReference>
<keyword evidence="2" id="KW-0067">ATP-binding</keyword>
<organism evidence="4 5">
    <name type="scientific">Bursaphelenchus okinawaensis</name>
    <dbReference type="NCBI Taxonomy" id="465554"/>
    <lineage>
        <taxon>Eukaryota</taxon>
        <taxon>Metazoa</taxon>
        <taxon>Ecdysozoa</taxon>
        <taxon>Nematoda</taxon>
        <taxon>Chromadorea</taxon>
        <taxon>Rhabditida</taxon>
        <taxon>Tylenchina</taxon>
        <taxon>Tylenchomorpha</taxon>
        <taxon>Aphelenchoidea</taxon>
        <taxon>Aphelenchoididae</taxon>
        <taxon>Bursaphelenchus</taxon>
    </lineage>
</organism>
<dbReference type="Pfam" id="PF07714">
    <property type="entry name" value="PK_Tyr_Ser-Thr"/>
    <property type="match status" value="1"/>
</dbReference>
<dbReference type="AlphaFoldDB" id="A0A811LDG3"/>
<sequence length="441" mass="51719">MENPKKEQLHPRVLASREIARVIWSPLWTSNRKKRIDDILYDYHFFFGTMLDDESLQTQLLVEEGEAFLITAPRDVGYEKYGTHRKWQLVFLANSETIIKAQVLFLNKKFVMMKDRKVTLEQFMEEQQLTGIERLMTFQLDQIKPKMALTPALSYPIDSGLFPLGRISKQSLEFGPERTIPVMCMKIKHKSQKFIQKIKDTANEMLLFGNERIWRLWGVCDVSPNSCILVMEDIVYGSLSFFVGKHWNSEQLIRFSHQTCEALRYIEKYGFVHHHLNLDCLMITYRYNIKLAFYGLTDDALYPERPKEYTVDQARWIPWECLPDYGRNDKSNDLTQSTASSENSTILHGEDYTSNSMSYTFGSLVWSMCHAATLPFEDQLSDQIMSRGYRKHHTVEVNKQCTPNKLQHIIFKCWATNKTDRPSLKEMKIQLRTAVEKLESR</sequence>
<keyword evidence="5" id="KW-1185">Reference proteome</keyword>
<dbReference type="PANTHER" id="PTHR24418">
    <property type="entry name" value="TYROSINE-PROTEIN KINASE"/>
    <property type="match status" value="1"/>
</dbReference>
<dbReference type="Proteomes" id="UP000614601">
    <property type="component" value="Unassembled WGS sequence"/>
</dbReference>
<protein>
    <recommendedName>
        <fullName evidence="3">Protein kinase domain-containing protein</fullName>
    </recommendedName>
</protein>
<dbReference type="OrthoDB" id="5782147at2759"/>
<dbReference type="EMBL" id="CAJFCW020000005">
    <property type="protein sequence ID" value="CAG9121898.1"/>
    <property type="molecule type" value="Genomic_DNA"/>
</dbReference>
<dbReference type="GO" id="GO:0005524">
    <property type="term" value="F:ATP binding"/>
    <property type="evidence" value="ECO:0007669"/>
    <property type="project" value="UniProtKB-KW"/>
</dbReference>
<evidence type="ECO:0000313" key="4">
    <source>
        <dbReference type="EMBL" id="CAD5226199.1"/>
    </source>
</evidence>
<accession>A0A811LDG3</accession>
<dbReference type="GO" id="GO:0004672">
    <property type="term" value="F:protein kinase activity"/>
    <property type="evidence" value="ECO:0007669"/>
    <property type="project" value="InterPro"/>
</dbReference>
<gene>
    <name evidence="4" type="ORF">BOKJ2_LOCUS11958</name>
</gene>
<dbReference type="PROSITE" id="PS50011">
    <property type="entry name" value="PROTEIN_KINASE_DOM"/>
    <property type="match status" value="1"/>
</dbReference>
<dbReference type="InterPro" id="IPR001245">
    <property type="entry name" value="Ser-Thr/Tyr_kinase_cat_dom"/>
</dbReference>
<evidence type="ECO:0000313" key="5">
    <source>
        <dbReference type="Proteomes" id="UP000614601"/>
    </source>
</evidence>
<dbReference type="InterPro" id="IPR000719">
    <property type="entry name" value="Prot_kinase_dom"/>
</dbReference>
<dbReference type="SUPFAM" id="SSF56112">
    <property type="entry name" value="Protein kinase-like (PK-like)"/>
    <property type="match status" value="1"/>
</dbReference>
<comment type="caution">
    <text evidence="4">The sequence shown here is derived from an EMBL/GenBank/DDBJ whole genome shotgun (WGS) entry which is preliminary data.</text>
</comment>
<proteinExistence type="predicted"/>
<evidence type="ECO:0000256" key="1">
    <source>
        <dbReference type="ARBA" id="ARBA00022741"/>
    </source>
</evidence>
<evidence type="ECO:0000259" key="3">
    <source>
        <dbReference type="PROSITE" id="PS50011"/>
    </source>
</evidence>
<dbReference type="InterPro" id="IPR050198">
    <property type="entry name" value="Non-receptor_tyrosine_kinases"/>
</dbReference>